<proteinExistence type="predicted"/>
<dbReference type="PANTHER" id="PTHR45681:SF6">
    <property type="entry name" value="POLYKETIDE SYNTHASE 37"/>
    <property type="match status" value="1"/>
</dbReference>
<dbReference type="SMART" id="SM00829">
    <property type="entry name" value="PKS_ER"/>
    <property type="match status" value="1"/>
</dbReference>
<dbReference type="InterPro" id="IPR050444">
    <property type="entry name" value="Polyketide_Synthase"/>
</dbReference>
<dbReference type="Gene3D" id="3.90.180.10">
    <property type="entry name" value="Medium-chain alcohol dehydrogenases, catalytic domain"/>
    <property type="match status" value="1"/>
</dbReference>
<dbReference type="GO" id="GO:0016491">
    <property type="term" value="F:oxidoreductase activity"/>
    <property type="evidence" value="ECO:0007669"/>
    <property type="project" value="InterPro"/>
</dbReference>
<dbReference type="CDD" id="cd05195">
    <property type="entry name" value="enoyl_red"/>
    <property type="match status" value="1"/>
</dbReference>
<keyword evidence="1" id="KW-0808">Transferase</keyword>
<accession>A0A7R9L7M6</accession>
<dbReference type="GO" id="GO:0016740">
    <property type="term" value="F:transferase activity"/>
    <property type="evidence" value="ECO:0007669"/>
    <property type="project" value="UniProtKB-KW"/>
</dbReference>
<feature type="domain" description="Enoyl reductase (ER)" evidence="2">
    <location>
        <begin position="230"/>
        <end position="379"/>
    </location>
</feature>
<dbReference type="Gene3D" id="3.10.129.110">
    <property type="entry name" value="Polyketide synthase dehydratase"/>
    <property type="match status" value="1"/>
</dbReference>
<dbReference type="OrthoDB" id="329835at2759"/>
<dbReference type="AlphaFoldDB" id="A0A7R9L7M6"/>
<name>A0A7R9L7M6_9ACAR</name>
<dbReference type="EMBL" id="OC873384">
    <property type="protein sequence ID" value="CAD7636478.1"/>
    <property type="molecule type" value="Genomic_DNA"/>
</dbReference>
<protein>
    <recommendedName>
        <fullName evidence="2">Enoyl reductase (ER) domain-containing protein</fullName>
    </recommendedName>
</protein>
<evidence type="ECO:0000313" key="3">
    <source>
        <dbReference type="EMBL" id="CAD7636478.1"/>
    </source>
</evidence>
<organism evidence="3">
    <name type="scientific">Medioppia subpectinata</name>
    <dbReference type="NCBI Taxonomy" id="1979941"/>
    <lineage>
        <taxon>Eukaryota</taxon>
        <taxon>Metazoa</taxon>
        <taxon>Ecdysozoa</taxon>
        <taxon>Arthropoda</taxon>
        <taxon>Chelicerata</taxon>
        <taxon>Arachnida</taxon>
        <taxon>Acari</taxon>
        <taxon>Acariformes</taxon>
        <taxon>Sarcoptiformes</taxon>
        <taxon>Oribatida</taxon>
        <taxon>Brachypylina</taxon>
        <taxon>Oppioidea</taxon>
        <taxon>Oppiidae</taxon>
        <taxon>Medioppia</taxon>
    </lineage>
</organism>
<evidence type="ECO:0000259" key="2">
    <source>
        <dbReference type="SMART" id="SM00829"/>
    </source>
</evidence>
<dbReference type="EMBL" id="CAJPIZ010018809">
    <property type="protein sequence ID" value="CAG2116695.1"/>
    <property type="molecule type" value="Genomic_DNA"/>
</dbReference>
<keyword evidence="4" id="KW-1185">Reference proteome</keyword>
<dbReference type="SUPFAM" id="SSF51735">
    <property type="entry name" value="NAD(P)-binding Rossmann-fold domains"/>
    <property type="match status" value="1"/>
</dbReference>
<feature type="non-terminal residue" evidence="3">
    <location>
        <position position="1"/>
    </location>
</feature>
<sequence length="380" mass="43419">DIYNDVRALCIDHGPAFQRLSCIGTDDFILSYGRCEWTGNPVTYLDGLLLATMIQKPFRKTSVPVMIRRLCVDPRLLFDSIKTNFCLAHNNTAFYITLEKDVDLEKQLNDRYAVYSAEMPFRYNSLTRQLVSPGIEIDDLVVHPIARRPDTNLTLESYEFCPNNDMEAIDDNMRAELLQYIKKQLNDRYAVYSAEMPFRYNSLTRQLVSPGIEIDDLVVHPIARRPDTNLTLESYEFCPNNDMEAIDDSGEYAGCRADTGQRVMGIEFGRCIATHVNACVLNMAPIPDHWSMAEAVTVLNSYSTVYYALIKKANIRKGESVLIHSEAGSVSQAAINVCEHYGCDIYVTVGTEEEKQFLIKEYNIPENRIFRSRDMRFKSE</sequence>
<feature type="non-terminal residue" evidence="3">
    <location>
        <position position="380"/>
    </location>
</feature>
<dbReference type="Proteomes" id="UP000759131">
    <property type="component" value="Unassembled WGS sequence"/>
</dbReference>
<dbReference type="InterPro" id="IPR036291">
    <property type="entry name" value="NAD(P)-bd_dom_sf"/>
</dbReference>
<evidence type="ECO:0000313" key="4">
    <source>
        <dbReference type="Proteomes" id="UP000759131"/>
    </source>
</evidence>
<dbReference type="PANTHER" id="PTHR45681">
    <property type="entry name" value="POLYKETIDE SYNTHASE 44-RELATED"/>
    <property type="match status" value="1"/>
</dbReference>
<dbReference type="InterPro" id="IPR020843">
    <property type="entry name" value="ER"/>
</dbReference>
<gene>
    <name evidence="3" type="ORF">OSB1V03_LOCUS16654</name>
</gene>
<reference evidence="3" key="1">
    <citation type="submission" date="2020-11" db="EMBL/GenBank/DDBJ databases">
        <authorList>
            <person name="Tran Van P."/>
        </authorList>
    </citation>
    <scope>NUCLEOTIDE SEQUENCE</scope>
</reference>
<evidence type="ECO:0000256" key="1">
    <source>
        <dbReference type="ARBA" id="ARBA00022679"/>
    </source>
</evidence>
<dbReference type="InterPro" id="IPR042104">
    <property type="entry name" value="PKS_dehydratase_sf"/>
</dbReference>